<accession>A0A3E3J199</accession>
<dbReference type="EC" id="3.2.1.51" evidence="3"/>
<dbReference type="PRINTS" id="PR00741">
    <property type="entry name" value="GLHYDRLASE29"/>
</dbReference>
<gene>
    <name evidence="9" type="ORF">DWY69_06455</name>
</gene>
<comment type="function">
    <text evidence="1">Alpha-L-fucosidase is responsible for hydrolyzing the alpha-1,6-linked fucose joined to the reducing-end N-acetylglucosamine of the carbohydrate moieties of glycoproteins.</text>
</comment>
<dbReference type="Proteomes" id="UP000261166">
    <property type="component" value="Unassembled WGS sequence"/>
</dbReference>
<protein>
    <recommendedName>
        <fullName evidence="3">alpha-L-fucosidase</fullName>
        <ecNumber evidence="3">3.2.1.51</ecNumber>
    </recommendedName>
</protein>
<dbReference type="PIRSF" id="PIRSF001092">
    <property type="entry name" value="Alpha-L-fucosidase"/>
    <property type="match status" value="1"/>
</dbReference>
<feature type="domain" description="Glycoside hydrolase family 29 N-terminal" evidence="8">
    <location>
        <begin position="5"/>
        <end position="299"/>
    </location>
</feature>
<dbReference type="EMBL" id="QVLU01000004">
    <property type="protein sequence ID" value="RGE73118.1"/>
    <property type="molecule type" value="Genomic_DNA"/>
</dbReference>
<evidence type="ECO:0000256" key="3">
    <source>
        <dbReference type="ARBA" id="ARBA00012662"/>
    </source>
</evidence>
<dbReference type="InterPro" id="IPR016286">
    <property type="entry name" value="FUC_metazoa-typ"/>
</dbReference>
<dbReference type="GO" id="GO:0005764">
    <property type="term" value="C:lysosome"/>
    <property type="evidence" value="ECO:0007669"/>
    <property type="project" value="TreeGrafter"/>
</dbReference>
<dbReference type="InterPro" id="IPR017853">
    <property type="entry name" value="GH"/>
</dbReference>
<dbReference type="PANTHER" id="PTHR10030">
    <property type="entry name" value="ALPHA-L-FUCOSIDASE"/>
    <property type="match status" value="1"/>
</dbReference>
<dbReference type="AlphaFoldDB" id="A0A3E3J199"/>
<keyword evidence="6" id="KW-0326">Glycosidase</keyword>
<reference evidence="9 10" key="1">
    <citation type="submission" date="2018-08" db="EMBL/GenBank/DDBJ databases">
        <title>A genome reference for cultivated species of the human gut microbiota.</title>
        <authorList>
            <person name="Zou Y."/>
            <person name="Xue W."/>
            <person name="Luo G."/>
        </authorList>
    </citation>
    <scope>NUCLEOTIDE SEQUENCE [LARGE SCALE GENOMIC DNA]</scope>
    <source>
        <strain evidence="9 10">AF26-4BH</strain>
    </source>
</reference>
<comment type="caution">
    <text evidence="9">The sequence shown here is derived from an EMBL/GenBank/DDBJ whole genome shotgun (WGS) entry which is preliminary data.</text>
</comment>
<dbReference type="Gene3D" id="3.20.20.80">
    <property type="entry name" value="Glycosidases"/>
    <property type="match status" value="1"/>
</dbReference>
<organism evidence="9 10">
    <name type="scientific">Eisenbergiella massiliensis</name>
    <dbReference type="NCBI Taxonomy" id="1720294"/>
    <lineage>
        <taxon>Bacteria</taxon>
        <taxon>Bacillati</taxon>
        <taxon>Bacillota</taxon>
        <taxon>Clostridia</taxon>
        <taxon>Lachnospirales</taxon>
        <taxon>Lachnospiraceae</taxon>
        <taxon>Eisenbergiella</taxon>
    </lineage>
</organism>
<evidence type="ECO:0000256" key="5">
    <source>
        <dbReference type="ARBA" id="ARBA00022801"/>
    </source>
</evidence>
<evidence type="ECO:0000256" key="1">
    <source>
        <dbReference type="ARBA" id="ARBA00004071"/>
    </source>
</evidence>
<dbReference type="SMART" id="SM00812">
    <property type="entry name" value="Alpha_L_fucos"/>
    <property type="match status" value="1"/>
</dbReference>
<evidence type="ECO:0000259" key="8">
    <source>
        <dbReference type="Pfam" id="PF01120"/>
    </source>
</evidence>
<evidence type="ECO:0000256" key="2">
    <source>
        <dbReference type="ARBA" id="ARBA00007951"/>
    </source>
</evidence>
<dbReference type="SUPFAM" id="SSF51445">
    <property type="entry name" value="(Trans)glycosidases"/>
    <property type="match status" value="1"/>
</dbReference>
<name>A0A3E3J199_9FIRM</name>
<evidence type="ECO:0000256" key="7">
    <source>
        <dbReference type="PIRSR" id="PIRSR001092-1"/>
    </source>
</evidence>
<evidence type="ECO:0000256" key="4">
    <source>
        <dbReference type="ARBA" id="ARBA00022729"/>
    </source>
</evidence>
<proteinExistence type="inferred from homology"/>
<dbReference type="RefSeq" id="WP_025488214.1">
    <property type="nucleotide sequence ID" value="NZ_QVLU01000004.1"/>
</dbReference>
<evidence type="ECO:0000256" key="6">
    <source>
        <dbReference type="ARBA" id="ARBA00023295"/>
    </source>
</evidence>
<dbReference type="InterPro" id="IPR000933">
    <property type="entry name" value="Glyco_hydro_29"/>
</dbReference>
<dbReference type="Pfam" id="PF01120">
    <property type="entry name" value="Alpha_L_fucos"/>
    <property type="match status" value="1"/>
</dbReference>
<evidence type="ECO:0000313" key="9">
    <source>
        <dbReference type="EMBL" id="RGE73118.1"/>
    </source>
</evidence>
<feature type="site" description="May be important for catalysis" evidence="7">
    <location>
        <position position="231"/>
    </location>
</feature>
<dbReference type="PANTHER" id="PTHR10030:SF37">
    <property type="entry name" value="ALPHA-L-FUCOSIDASE-RELATED"/>
    <property type="match status" value="1"/>
</dbReference>
<dbReference type="GO" id="GO:0016139">
    <property type="term" value="P:glycoside catabolic process"/>
    <property type="evidence" value="ECO:0007669"/>
    <property type="project" value="TreeGrafter"/>
</dbReference>
<evidence type="ECO:0000313" key="10">
    <source>
        <dbReference type="Proteomes" id="UP000261166"/>
    </source>
</evidence>
<dbReference type="InterPro" id="IPR057739">
    <property type="entry name" value="Glyco_hydro_29_N"/>
</dbReference>
<comment type="similarity">
    <text evidence="2">Belongs to the glycosyl hydrolase 29 family.</text>
</comment>
<dbReference type="OrthoDB" id="107551at2"/>
<dbReference type="GO" id="GO:0006004">
    <property type="term" value="P:fucose metabolic process"/>
    <property type="evidence" value="ECO:0007669"/>
    <property type="project" value="InterPro"/>
</dbReference>
<sequence length="405" mass="46718">MEDGKKWFSDARFGMFIHWGIYSVCGRGEWVRNRERIPQKEYADLYGAQFKAENYNPKEWAKAAKEAGMKYMVLTSKHHDGYCLWDTKTTEFNSMKLGPYRDLLREFVEAVRGEGLKAGVYYSPADWSHPDYPGAYLRDWPHVWKDEEARKRFVDFYTSQIRELITGYGKLDLFWYDGCLPQPLEGAEVNKMIKKYQPDILISNRNGEPFDFTCCEQAIVPAKDGKPWEACMTLNDNWGYHEGDDNYKSARDVILLLTEVAKDGGNLLLNIGPRGDGSIPEEARTILHKVGKWMEANGESIYGSQKSPFSWGTSSTLTVKDNRVYIHVHKKLREICIAEIKNPVTDIYVLKTKEKLKFTQSEDGRLFIYGIPDTWDEDMVITLVCEMDGKPEALVERTSFWIPGL</sequence>
<dbReference type="GO" id="GO:0004560">
    <property type="term" value="F:alpha-L-fucosidase activity"/>
    <property type="evidence" value="ECO:0007669"/>
    <property type="project" value="InterPro"/>
</dbReference>
<keyword evidence="5" id="KW-0378">Hydrolase</keyword>
<keyword evidence="4" id="KW-0732">Signal</keyword>